<comment type="subcellular location">
    <subcellularLocation>
        <location evidence="2">Nucleus</location>
    </subcellularLocation>
</comment>
<feature type="region of interest" description="Disordered" evidence="7">
    <location>
        <begin position="1"/>
        <end position="61"/>
    </location>
</feature>
<organism evidence="9 10">
    <name type="scientific">Colletotrichum orchidophilum</name>
    <dbReference type="NCBI Taxonomy" id="1209926"/>
    <lineage>
        <taxon>Eukaryota</taxon>
        <taxon>Fungi</taxon>
        <taxon>Dikarya</taxon>
        <taxon>Ascomycota</taxon>
        <taxon>Pezizomycotina</taxon>
        <taxon>Sordariomycetes</taxon>
        <taxon>Hypocreomycetidae</taxon>
        <taxon>Glomerellales</taxon>
        <taxon>Glomerellaceae</taxon>
        <taxon>Colletotrichum</taxon>
    </lineage>
</organism>
<evidence type="ECO:0000256" key="6">
    <source>
        <dbReference type="ARBA" id="ARBA00025877"/>
    </source>
</evidence>
<comment type="function">
    <text evidence="1">Forms a chaperone-bound H2A.Z-H2B complex that acts as a source for SWR1 complex-dependent H2A to H2A.Z histone replacement in chromatin.</text>
</comment>
<evidence type="ECO:0000259" key="8">
    <source>
        <dbReference type="SMART" id="SM01082"/>
    </source>
</evidence>
<evidence type="ECO:0000256" key="4">
    <source>
        <dbReference type="ARBA" id="ARBA00023186"/>
    </source>
</evidence>
<evidence type="ECO:0000256" key="3">
    <source>
        <dbReference type="ARBA" id="ARBA00008057"/>
    </source>
</evidence>
<evidence type="ECO:0000256" key="2">
    <source>
        <dbReference type="ARBA" id="ARBA00004123"/>
    </source>
</evidence>
<dbReference type="AlphaFoldDB" id="A0A1G4APH4"/>
<keyword evidence="4" id="KW-0143">Chaperone</keyword>
<dbReference type="GO" id="GO:0005634">
    <property type="term" value="C:nucleus"/>
    <property type="evidence" value="ECO:0007669"/>
    <property type="project" value="UniProtKB-SubCell"/>
</dbReference>
<reference evidence="9 10" key="1">
    <citation type="submission" date="2016-09" db="EMBL/GenBank/DDBJ databases">
        <authorList>
            <person name="Capua I."/>
            <person name="De Benedictis P."/>
            <person name="Joannis T."/>
            <person name="Lombin L.H."/>
            <person name="Cattoli G."/>
        </authorList>
    </citation>
    <scope>NUCLEOTIDE SEQUENCE [LARGE SCALE GENOMIC DNA]</scope>
    <source>
        <strain evidence="9 10">IMI 309357</strain>
    </source>
</reference>
<dbReference type="Pfam" id="PF09649">
    <property type="entry name" value="CHZ"/>
    <property type="match status" value="1"/>
</dbReference>
<dbReference type="EMBL" id="MJBS01000207">
    <property type="protein sequence ID" value="OHE91016.1"/>
    <property type="molecule type" value="Genomic_DNA"/>
</dbReference>
<evidence type="ECO:0000256" key="7">
    <source>
        <dbReference type="SAM" id="MobiDB-lite"/>
    </source>
</evidence>
<comment type="subunit">
    <text evidence="6">Forms a heterotrimer with H2A.Z-H2B, stabilizing the association of the histone dimer. Also, with a lower affinity, forms a heterotrimer with H2A-H2B.</text>
</comment>
<dbReference type="SMART" id="SM01082">
    <property type="entry name" value="CHZ"/>
    <property type="match status" value="1"/>
</dbReference>
<name>A0A1G4APH4_9PEZI</name>
<evidence type="ECO:0000256" key="1">
    <source>
        <dbReference type="ARBA" id="ARBA00002212"/>
    </source>
</evidence>
<evidence type="ECO:0000313" key="10">
    <source>
        <dbReference type="Proteomes" id="UP000176998"/>
    </source>
</evidence>
<comment type="caution">
    <text evidence="9">The sequence shown here is derived from an EMBL/GenBank/DDBJ whole genome shotgun (WGS) entry which is preliminary data.</text>
</comment>
<feature type="domain" description="Histone chaperone" evidence="8">
    <location>
        <begin position="79"/>
        <end position="116"/>
    </location>
</feature>
<dbReference type="OrthoDB" id="2148987at2759"/>
<keyword evidence="5" id="KW-0539">Nucleus</keyword>
<dbReference type="Proteomes" id="UP000176998">
    <property type="component" value="Unassembled WGS sequence"/>
</dbReference>
<dbReference type="InterPro" id="IPR019098">
    <property type="entry name" value="Histone_chaperone_domain_CHZ"/>
</dbReference>
<dbReference type="GeneID" id="34566823"/>
<evidence type="ECO:0000313" key="9">
    <source>
        <dbReference type="EMBL" id="OHE91016.1"/>
    </source>
</evidence>
<comment type="similarity">
    <text evidence="3">Belongs to the CHZ1 family.</text>
</comment>
<protein>
    <submittedName>
        <fullName evidence="9">Histone chaperone domain CHZ</fullName>
    </submittedName>
</protein>
<keyword evidence="10" id="KW-1185">Reference proteome</keyword>
<feature type="compositionally biased region" description="Acidic residues" evidence="7">
    <location>
        <begin position="114"/>
        <end position="138"/>
    </location>
</feature>
<accession>A0A1G4APH4</accession>
<feature type="compositionally biased region" description="Acidic residues" evidence="7">
    <location>
        <begin position="35"/>
        <end position="49"/>
    </location>
</feature>
<feature type="region of interest" description="Disordered" evidence="7">
    <location>
        <begin position="108"/>
        <end position="138"/>
    </location>
</feature>
<evidence type="ECO:0000256" key="5">
    <source>
        <dbReference type="ARBA" id="ARBA00023242"/>
    </source>
</evidence>
<proteinExistence type="inferred from homology"/>
<dbReference type="RefSeq" id="XP_022468190.1">
    <property type="nucleotide sequence ID" value="XM_022625313.1"/>
</dbReference>
<sequence length="138" mass="14723">MAAENENVAAGLAEETKGKGKAVAAEESVEKSDPMDEDEESSDEEEATEVAEAGKNYPPTATNLACTCGSVTNMSAITVDEEDGLEEIDLSNIVEGGRRTRGRVIDFAKAAEENPAEEEDDEDDDDFAAPDDSKMEED</sequence>
<dbReference type="STRING" id="1209926.A0A1G4APH4"/>
<gene>
    <name evidence="9" type="ORF">CORC01_13697</name>
</gene>